<keyword evidence="2" id="KW-0489">Methyltransferase</keyword>
<organism evidence="2 3">
    <name type="scientific">Syntrophobotulus glycolicus (strain DSM 8271 / FlGlyR)</name>
    <dbReference type="NCBI Taxonomy" id="645991"/>
    <lineage>
        <taxon>Bacteria</taxon>
        <taxon>Bacillati</taxon>
        <taxon>Bacillota</taxon>
        <taxon>Clostridia</taxon>
        <taxon>Eubacteriales</taxon>
        <taxon>Desulfitobacteriaceae</taxon>
        <taxon>Syntrophobotulus</taxon>
    </lineage>
</organism>
<accession>F0SXJ4</accession>
<dbReference type="InterPro" id="IPR041698">
    <property type="entry name" value="Methyltransf_25"/>
</dbReference>
<dbReference type="GO" id="GO:0032259">
    <property type="term" value="P:methylation"/>
    <property type="evidence" value="ECO:0007669"/>
    <property type="project" value="UniProtKB-KW"/>
</dbReference>
<protein>
    <submittedName>
        <fullName evidence="2">Methyltransferase type 11</fullName>
    </submittedName>
</protein>
<dbReference type="Pfam" id="PF13649">
    <property type="entry name" value="Methyltransf_25"/>
    <property type="match status" value="1"/>
</dbReference>
<keyword evidence="2" id="KW-0808">Transferase</keyword>
<dbReference type="eggNOG" id="COG2226">
    <property type="taxonomic scope" value="Bacteria"/>
</dbReference>
<dbReference type="InterPro" id="IPR029063">
    <property type="entry name" value="SAM-dependent_MTases_sf"/>
</dbReference>
<dbReference type="HOGENOM" id="CLU_556565_0_0_9"/>
<dbReference type="PANTHER" id="PTHR43591">
    <property type="entry name" value="METHYLTRANSFERASE"/>
    <property type="match status" value="1"/>
</dbReference>
<feature type="domain" description="Methyltransferase" evidence="1">
    <location>
        <begin position="258"/>
        <end position="355"/>
    </location>
</feature>
<dbReference type="Gene3D" id="3.40.50.150">
    <property type="entry name" value="Vaccinia Virus protein VP39"/>
    <property type="match status" value="1"/>
</dbReference>
<name>F0SXJ4_SYNGF</name>
<sequence length="490" mass="55997">MDPVYQVLTDKLKQLKVSGIVINPWLAVHSSKCFTPHVLEFLRIEADNLAGLILSDAQKMQYFNYLPNPANFPKAALCETFMSTAVFIAHEKTGDLFVDEDIAREAILRVIGYCNTHGISNLLHLYQITTIYDNLNALVYYNGIPEQIFISGDWHRPWAKHFLNDDLKMGVFTGLMEVVDQNGERCVQITPKGTENLQLIRQMLEAAGYFAERMSLQHISQFNRLEEYEKLAEEIFPEFMQLRKRLIDFTGIRAGMKVLELGSGTGLLTFEAGLADRIGLNGKLVCIDPSAKMINRARAKLEAEEKNWVELGVGVAEELPFEDDRFDAVIGCAFLHFTNRETALREMRRVTRSGGIIGSFHPLACAFNSFPFFSEWFARIFELASKRREQPKNFLFGPEECLASFTETGLIKIEHQEPFSPMVFRDPDKVIKHIIHGLGLYQEELANLPWKAREEIMNGLKERGISICRKYSEEERIIYQPVQFIKGIVP</sequence>
<reference evidence="3" key="2">
    <citation type="submission" date="2011-02" db="EMBL/GenBank/DDBJ databases">
        <title>The complete genome of Syntrophobotulus glycolicus DSM 8271.</title>
        <authorList>
            <person name="Lucas S."/>
            <person name="Copeland A."/>
            <person name="Lapidus A."/>
            <person name="Bruce D."/>
            <person name="Goodwin L."/>
            <person name="Pitluck S."/>
            <person name="Kyrpides N."/>
            <person name="Mavromatis K."/>
            <person name="Pagani I."/>
            <person name="Ivanova N."/>
            <person name="Mikhailova N."/>
            <person name="Chertkov O."/>
            <person name="Held B."/>
            <person name="Detter J.C."/>
            <person name="Tapia R."/>
            <person name="Han C."/>
            <person name="Land M."/>
            <person name="Hauser L."/>
            <person name="Markowitz V."/>
            <person name="Cheng J.-F."/>
            <person name="Hugenholtz P."/>
            <person name="Woyke T."/>
            <person name="Wu D."/>
            <person name="Spring S."/>
            <person name="Schroeder M."/>
            <person name="Brambilla E."/>
            <person name="Klenk H.-P."/>
            <person name="Eisen J.A."/>
        </authorList>
    </citation>
    <scope>NUCLEOTIDE SEQUENCE [LARGE SCALE GENOMIC DNA]</scope>
    <source>
        <strain evidence="3">DSM 8271 / FlGlyR</strain>
    </source>
</reference>
<dbReference type="KEGG" id="sgy:Sgly_0374"/>
<keyword evidence="3" id="KW-1185">Reference proteome</keyword>
<dbReference type="AlphaFoldDB" id="F0SXJ4"/>
<dbReference type="PANTHER" id="PTHR43591:SF24">
    <property type="entry name" value="2-METHOXY-6-POLYPRENYL-1,4-BENZOQUINOL METHYLASE, MITOCHONDRIAL"/>
    <property type="match status" value="1"/>
</dbReference>
<dbReference type="CDD" id="cd02440">
    <property type="entry name" value="AdoMet_MTases"/>
    <property type="match status" value="1"/>
</dbReference>
<dbReference type="OrthoDB" id="7365827at2"/>
<evidence type="ECO:0000313" key="2">
    <source>
        <dbReference type="EMBL" id="ADY54740.1"/>
    </source>
</evidence>
<reference evidence="2 3" key="1">
    <citation type="journal article" date="2011" name="Stand. Genomic Sci.">
        <title>Complete genome sequence of Syntrophobotulus glycolicus type strain (FlGlyR).</title>
        <authorList>
            <person name="Han C."/>
            <person name="Mwirichia R."/>
            <person name="Chertkov O."/>
            <person name="Held B."/>
            <person name="Lapidus A."/>
            <person name="Nolan M."/>
            <person name="Lucas S."/>
            <person name="Hammon N."/>
            <person name="Deshpande S."/>
            <person name="Cheng J.F."/>
            <person name="Tapia R."/>
            <person name="Goodwin L."/>
            <person name="Pitluck S."/>
            <person name="Huntemann M."/>
            <person name="Liolios K."/>
            <person name="Ivanova N."/>
            <person name="Pagani I."/>
            <person name="Mavromatis K."/>
            <person name="Ovchinikova G."/>
            <person name="Pati A."/>
            <person name="Chen A."/>
            <person name="Palaniappan K."/>
            <person name="Land M."/>
            <person name="Hauser L."/>
            <person name="Brambilla E.M."/>
            <person name="Rohde M."/>
            <person name="Spring S."/>
            <person name="Sikorski J."/>
            <person name="Goker M."/>
            <person name="Woyke T."/>
            <person name="Bristow J."/>
            <person name="Eisen J.A."/>
            <person name="Markowitz V."/>
            <person name="Hugenholtz P."/>
            <person name="Kyrpides N.C."/>
            <person name="Klenk H.P."/>
            <person name="Detter J.C."/>
        </authorList>
    </citation>
    <scope>NUCLEOTIDE SEQUENCE [LARGE SCALE GENOMIC DNA]</scope>
    <source>
        <strain evidence="3">DSM 8271 / FlGlyR</strain>
    </source>
</reference>
<dbReference type="GO" id="GO:0008168">
    <property type="term" value="F:methyltransferase activity"/>
    <property type="evidence" value="ECO:0007669"/>
    <property type="project" value="UniProtKB-KW"/>
</dbReference>
<proteinExistence type="predicted"/>
<dbReference type="RefSeq" id="WP_013623611.1">
    <property type="nucleotide sequence ID" value="NC_015172.1"/>
</dbReference>
<evidence type="ECO:0000259" key="1">
    <source>
        <dbReference type="Pfam" id="PF13649"/>
    </source>
</evidence>
<dbReference type="EMBL" id="CP002547">
    <property type="protein sequence ID" value="ADY54740.1"/>
    <property type="molecule type" value="Genomic_DNA"/>
</dbReference>
<dbReference type="Proteomes" id="UP000007488">
    <property type="component" value="Chromosome"/>
</dbReference>
<evidence type="ECO:0000313" key="3">
    <source>
        <dbReference type="Proteomes" id="UP000007488"/>
    </source>
</evidence>
<dbReference type="SUPFAM" id="SSF53335">
    <property type="entry name" value="S-adenosyl-L-methionine-dependent methyltransferases"/>
    <property type="match status" value="1"/>
</dbReference>
<gene>
    <name evidence="2" type="ordered locus">Sgly_0374</name>
</gene>